<keyword evidence="4 6" id="KW-0520">NAD</keyword>
<dbReference type="EC" id="1.7.1.17" evidence="6"/>
<comment type="subunit">
    <text evidence="6">Homodimer.</text>
</comment>
<comment type="function">
    <text evidence="6">Quinone reductase that provides resistance to thiol-specific stress caused by electrophilic quinones.</text>
</comment>
<gene>
    <name evidence="6" type="primary">azoR</name>
    <name evidence="8" type="ORF">SAMN04487943_10337</name>
</gene>
<dbReference type="RefSeq" id="WP_091482501.1">
    <property type="nucleotide sequence ID" value="NZ_FOTR01000003.1"/>
</dbReference>
<dbReference type="InterPro" id="IPR029039">
    <property type="entry name" value="Flavoprotein-like_sf"/>
</dbReference>
<dbReference type="InterPro" id="IPR023048">
    <property type="entry name" value="NADH:quinone_OxRdtase_FMN_depd"/>
</dbReference>
<dbReference type="EMBL" id="FOTR01000003">
    <property type="protein sequence ID" value="SFL67291.1"/>
    <property type="molecule type" value="Genomic_DNA"/>
</dbReference>
<evidence type="ECO:0000256" key="2">
    <source>
        <dbReference type="ARBA" id="ARBA00022643"/>
    </source>
</evidence>
<dbReference type="GO" id="GO:0009055">
    <property type="term" value="F:electron transfer activity"/>
    <property type="evidence" value="ECO:0007669"/>
    <property type="project" value="UniProtKB-UniRule"/>
</dbReference>
<keyword evidence="9" id="KW-1185">Reference proteome</keyword>
<evidence type="ECO:0000256" key="4">
    <source>
        <dbReference type="ARBA" id="ARBA00023027"/>
    </source>
</evidence>
<dbReference type="PANTHER" id="PTHR43741:SF4">
    <property type="entry name" value="FMN-DEPENDENT NADH:QUINONE OXIDOREDUCTASE"/>
    <property type="match status" value="1"/>
</dbReference>
<comment type="similarity">
    <text evidence="6">Belongs to the azoreductase type 1 family.</text>
</comment>
<feature type="domain" description="Flavodoxin-like fold" evidence="7">
    <location>
        <begin position="1"/>
        <end position="202"/>
    </location>
</feature>
<evidence type="ECO:0000256" key="6">
    <source>
        <dbReference type="HAMAP-Rule" id="MF_01216"/>
    </source>
</evidence>
<comment type="cofactor">
    <cofactor evidence="6">
        <name>FMN</name>
        <dbReference type="ChEBI" id="CHEBI:58210"/>
    </cofactor>
    <text evidence="6">Binds 1 FMN per subunit.</text>
</comment>
<dbReference type="NCBIfam" id="NF010075">
    <property type="entry name" value="PRK13556.1"/>
    <property type="match status" value="1"/>
</dbReference>
<dbReference type="GO" id="GO:0016652">
    <property type="term" value="F:oxidoreductase activity, acting on NAD(P)H as acceptor"/>
    <property type="evidence" value="ECO:0007669"/>
    <property type="project" value="UniProtKB-UniRule"/>
</dbReference>
<comment type="function">
    <text evidence="6">Also exhibits azoreductase activity. Catalyzes the reductive cleavage of the azo bond in aromatic azo compounds to the corresponding amines.</text>
</comment>
<dbReference type="InterPro" id="IPR003680">
    <property type="entry name" value="Flavodoxin_fold"/>
</dbReference>
<dbReference type="InterPro" id="IPR050104">
    <property type="entry name" value="FMN-dep_NADH:Q_OxRdtase_AzoR1"/>
</dbReference>
<evidence type="ECO:0000256" key="3">
    <source>
        <dbReference type="ARBA" id="ARBA00023002"/>
    </source>
</evidence>
<protein>
    <recommendedName>
        <fullName evidence="6">FMN dependent NADH:quinone oxidoreductase</fullName>
        <ecNumber evidence="6">1.6.5.-</ecNumber>
    </recommendedName>
    <alternativeName>
        <fullName evidence="6">Azo-dye reductase</fullName>
    </alternativeName>
    <alternativeName>
        <fullName evidence="6">FMN-dependent NADH-azo compound oxidoreductase</fullName>
    </alternativeName>
    <alternativeName>
        <fullName evidence="6">FMN-dependent NADH-azoreductase</fullName>
        <ecNumber evidence="6">1.7.1.17</ecNumber>
    </alternativeName>
</protein>
<proteinExistence type="inferred from homology"/>
<dbReference type="GO" id="GO:0016655">
    <property type="term" value="F:oxidoreductase activity, acting on NAD(P)H, quinone or similar compound as acceptor"/>
    <property type="evidence" value="ECO:0007669"/>
    <property type="project" value="InterPro"/>
</dbReference>
<evidence type="ECO:0000313" key="9">
    <source>
        <dbReference type="Proteomes" id="UP000198565"/>
    </source>
</evidence>
<keyword evidence="3 6" id="KW-0560">Oxidoreductase</keyword>
<name>A0A1I4JM06_9BACI</name>
<comment type="caution">
    <text evidence="6">Lacks conserved residue(s) required for the propagation of feature annotation.</text>
</comment>
<dbReference type="Gene3D" id="3.40.50.360">
    <property type="match status" value="1"/>
</dbReference>
<dbReference type="HAMAP" id="MF_01216">
    <property type="entry name" value="Azoreductase_type1"/>
    <property type="match status" value="1"/>
</dbReference>
<comment type="catalytic activity">
    <reaction evidence="6">
        <text>2 a quinone + NADH + H(+) = 2 a 1,4-benzosemiquinone + NAD(+)</text>
        <dbReference type="Rhea" id="RHEA:65952"/>
        <dbReference type="ChEBI" id="CHEBI:15378"/>
        <dbReference type="ChEBI" id="CHEBI:57540"/>
        <dbReference type="ChEBI" id="CHEBI:57945"/>
        <dbReference type="ChEBI" id="CHEBI:132124"/>
        <dbReference type="ChEBI" id="CHEBI:134225"/>
    </reaction>
</comment>
<evidence type="ECO:0000256" key="1">
    <source>
        <dbReference type="ARBA" id="ARBA00022630"/>
    </source>
</evidence>
<keyword evidence="2 6" id="KW-0288">FMN</keyword>
<dbReference type="Proteomes" id="UP000198565">
    <property type="component" value="Unassembled WGS sequence"/>
</dbReference>
<dbReference type="Pfam" id="PF02525">
    <property type="entry name" value="Flavodoxin_2"/>
    <property type="match status" value="1"/>
</dbReference>
<evidence type="ECO:0000256" key="5">
    <source>
        <dbReference type="ARBA" id="ARBA00048542"/>
    </source>
</evidence>
<dbReference type="GO" id="GO:0010181">
    <property type="term" value="F:FMN binding"/>
    <property type="evidence" value="ECO:0007669"/>
    <property type="project" value="UniProtKB-UniRule"/>
</dbReference>
<dbReference type="OrthoDB" id="9805013at2"/>
<dbReference type="SUPFAM" id="SSF52218">
    <property type="entry name" value="Flavoproteins"/>
    <property type="match status" value="1"/>
</dbReference>
<evidence type="ECO:0000259" key="7">
    <source>
        <dbReference type="Pfam" id="PF02525"/>
    </source>
</evidence>
<sequence>MNVLVVKANNRPSTEGISSKMYEAFTDELEGKELNIKTYDVYEEDTPFFGQDMFNAFSKVENDEELTDIESRLLAAKQKAMDAVSAADVVVFAFPLWNLTIPAKLQTFIDYVYAAGFSFNYSAEGNLIPLLTDKKTIFLNARGGIYSTPEAAPMEMAVNYMRNVVGGVFGMEVIDEVIIEGHNAMPDKTDEIIAAGLEEVKASAQRLGELTLKV</sequence>
<dbReference type="PANTHER" id="PTHR43741">
    <property type="entry name" value="FMN-DEPENDENT NADH-AZOREDUCTASE 1"/>
    <property type="match status" value="1"/>
</dbReference>
<dbReference type="STRING" id="334253.SAMN04487943_10337"/>
<comment type="catalytic activity">
    <reaction evidence="5">
        <text>N,N-dimethyl-1,4-phenylenediamine + anthranilate + 2 NAD(+) = 2-(4-dimethylaminophenyl)diazenylbenzoate + 2 NADH + 2 H(+)</text>
        <dbReference type="Rhea" id="RHEA:55872"/>
        <dbReference type="ChEBI" id="CHEBI:15378"/>
        <dbReference type="ChEBI" id="CHEBI:15783"/>
        <dbReference type="ChEBI" id="CHEBI:16567"/>
        <dbReference type="ChEBI" id="CHEBI:57540"/>
        <dbReference type="ChEBI" id="CHEBI:57945"/>
        <dbReference type="ChEBI" id="CHEBI:71579"/>
        <dbReference type="EC" id="1.7.1.17"/>
    </reaction>
    <physiologicalReaction direction="right-to-left" evidence="5">
        <dbReference type="Rhea" id="RHEA:55874"/>
    </physiologicalReaction>
</comment>
<reference evidence="9" key="1">
    <citation type="submission" date="2016-10" db="EMBL/GenBank/DDBJ databases">
        <authorList>
            <person name="Varghese N."/>
            <person name="Submissions S."/>
        </authorList>
    </citation>
    <scope>NUCLEOTIDE SEQUENCE [LARGE SCALE GENOMIC DNA]</scope>
    <source>
        <strain evidence="9">CGMCC 1.4250</strain>
    </source>
</reference>
<dbReference type="AlphaFoldDB" id="A0A1I4JM06"/>
<organism evidence="8 9">
    <name type="scientific">Gracilibacillus orientalis</name>
    <dbReference type="NCBI Taxonomy" id="334253"/>
    <lineage>
        <taxon>Bacteria</taxon>
        <taxon>Bacillati</taxon>
        <taxon>Bacillota</taxon>
        <taxon>Bacilli</taxon>
        <taxon>Bacillales</taxon>
        <taxon>Bacillaceae</taxon>
        <taxon>Gracilibacillus</taxon>
    </lineage>
</organism>
<dbReference type="EC" id="1.6.5.-" evidence="6"/>
<accession>A0A1I4JM06</accession>
<keyword evidence="1 6" id="KW-0285">Flavoprotein</keyword>
<evidence type="ECO:0000313" key="8">
    <source>
        <dbReference type="EMBL" id="SFL67291.1"/>
    </source>
</evidence>